<gene>
    <name evidence="1" type="ORF">DPMN_086933</name>
</gene>
<reference evidence="1" key="1">
    <citation type="journal article" date="2019" name="bioRxiv">
        <title>The Genome of the Zebra Mussel, Dreissena polymorpha: A Resource for Invasive Species Research.</title>
        <authorList>
            <person name="McCartney M.A."/>
            <person name="Auch B."/>
            <person name="Kono T."/>
            <person name="Mallez S."/>
            <person name="Zhang Y."/>
            <person name="Obille A."/>
            <person name="Becker A."/>
            <person name="Abrahante J.E."/>
            <person name="Garbe J."/>
            <person name="Badalamenti J.P."/>
            <person name="Herman A."/>
            <person name="Mangelson H."/>
            <person name="Liachko I."/>
            <person name="Sullivan S."/>
            <person name="Sone E.D."/>
            <person name="Koren S."/>
            <person name="Silverstein K.A.T."/>
            <person name="Beckman K.B."/>
            <person name="Gohl D.M."/>
        </authorList>
    </citation>
    <scope>NUCLEOTIDE SEQUENCE</scope>
    <source>
        <strain evidence="1">Duluth1</strain>
        <tissue evidence="1">Whole animal</tissue>
    </source>
</reference>
<proteinExistence type="predicted"/>
<evidence type="ECO:0000313" key="1">
    <source>
        <dbReference type="EMBL" id="KAH3844673.1"/>
    </source>
</evidence>
<evidence type="ECO:0000313" key="2">
    <source>
        <dbReference type="Proteomes" id="UP000828390"/>
    </source>
</evidence>
<dbReference type="Proteomes" id="UP000828390">
    <property type="component" value="Unassembled WGS sequence"/>
</dbReference>
<comment type="caution">
    <text evidence="1">The sequence shown here is derived from an EMBL/GenBank/DDBJ whole genome shotgun (WGS) entry which is preliminary data.</text>
</comment>
<dbReference type="AlphaFoldDB" id="A0A9D4KRB4"/>
<name>A0A9D4KRB4_DREPO</name>
<sequence>MLPALLAHVDDGGVSDQLETPGRNANGRGIRLRVQTVVHLEVSQPRDQRDRSLGCPARFKDQMRRVDAAPIVVHETLGLD</sequence>
<keyword evidence="2" id="KW-1185">Reference proteome</keyword>
<protein>
    <submittedName>
        <fullName evidence="1">Uncharacterized protein</fullName>
    </submittedName>
</protein>
<accession>A0A9D4KRB4</accession>
<reference evidence="1" key="2">
    <citation type="submission" date="2020-11" db="EMBL/GenBank/DDBJ databases">
        <authorList>
            <person name="McCartney M.A."/>
            <person name="Auch B."/>
            <person name="Kono T."/>
            <person name="Mallez S."/>
            <person name="Becker A."/>
            <person name="Gohl D.M."/>
            <person name="Silverstein K.A.T."/>
            <person name="Koren S."/>
            <person name="Bechman K.B."/>
            <person name="Herman A."/>
            <person name="Abrahante J.E."/>
            <person name="Garbe J."/>
        </authorList>
    </citation>
    <scope>NUCLEOTIDE SEQUENCE</scope>
    <source>
        <strain evidence="1">Duluth1</strain>
        <tissue evidence="1">Whole animal</tissue>
    </source>
</reference>
<organism evidence="1 2">
    <name type="scientific">Dreissena polymorpha</name>
    <name type="common">Zebra mussel</name>
    <name type="synonym">Mytilus polymorpha</name>
    <dbReference type="NCBI Taxonomy" id="45954"/>
    <lineage>
        <taxon>Eukaryota</taxon>
        <taxon>Metazoa</taxon>
        <taxon>Spiralia</taxon>
        <taxon>Lophotrochozoa</taxon>
        <taxon>Mollusca</taxon>
        <taxon>Bivalvia</taxon>
        <taxon>Autobranchia</taxon>
        <taxon>Heteroconchia</taxon>
        <taxon>Euheterodonta</taxon>
        <taxon>Imparidentia</taxon>
        <taxon>Neoheterodontei</taxon>
        <taxon>Myida</taxon>
        <taxon>Dreissenoidea</taxon>
        <taxon>Dreissenidae</taxon>
        <taxon>Dreissena</taxon>
    </lineage>
</organism>
<dbReference type="EMBL" id="JAIWYP010000003">
    <property type="protein sequence ID" value="KAH3844673.1"/>
    <property type="molecule type" value="Genomic_DNA"/>
</dbReference>